<organism evidence="1 2">
    <name type="scientific">Pseudomonas marginalis</name>
    <name type="common">Pseudomonas panacis</name>
    <dbReference type="NCBI Taxonomy" id="298"/>
    <lineage>
        <taxon>Bacteria</taxon>
        <taxon>Pseudomonadati</taxon>
        <taxon>Pseudomonadota</taxon>
        <taxon>Gammaproteobacteria</taxon>
        <taxon>Pseudomonadales</taxon>
        <taxon>Pseudomonadaceae</taxon>
        <taxon>Pseudomonas</taxon>
    </lineage>
</organism>
<dbReference type="Proteomes" id="UP000316123">
    <property type="component" value="Unassembled WGS sequence"/>
</dbReference>
<reference evidence="1 2" key="1">
    <citation type="submission" date="2019-06" db="EMBL/GenBank/DDBJ databases">
        <title>Pseudomonas bimorpha sp. nov. isolated from bovine raw milk and skim milk concentrate.</title>
        <authorList>
            <person name="Hofmann K."/>
            <person name="Huptas C."/>
            <person name="Doll E."/>
            <person name="Scherer S."/>
            <person name="Wenning M."/>
        </authorList>
    </citation>
    <scope>NUCLEOTIDE SEQUENCE [LARGE SCALE GENOMIC DNA]</scope>
    <source>
        <strain evidence="1 2">DSM 13124</strain>
    </source>
</reference>
<protein>
    <submittedName>
        <fullName evidence="1">Uncharacterized protein</fullName>
    </submittedName>
</protein>
<dbReference type="RefSeq" id="WP_074843735.1">
    <property type="nucleotide sequence ID" value="NZ_FNSU01000001.1"/>
</dbReference>
<name>A0A9X9G031_PSEMA</name>
<dbReference type="AlphaFoldDB" id="A0A9X9G031"/>
<dbReference type="EMBL" id="VFEQ01000001">
    <property type="protein sequence ID" value="TWR63130.1"/>
    <property type="molecule type" value="Genomic_DNA"/>
</dbReference>
<proteinExistence type="predicted"/>
<comment type="caution">
    <text evidence="1">The sequence shown here is derived from an EMBL/GenBank/DDBJ whole genome shotgun (WGS) entry which is preliminary data.</text>
</comment>
<evidence type="ECO:0000313" key="1">
    <source>
        <dbReference type="EMBL" id="TWR63130.1"/>
    </source>
</evidence>
<gene>
    <name evidence="1" type="ORF">FIV41_03170</name>
</gene>
<accession>A0A9X9G031</accession>
<evidence type="ECO:0000313" key="2">
    <source>
        <dbReference type="Proteomes" id="UP000316123"/>
    </source>
</evidence>
<sequence length="149" mass="16838">MNVPRYQDTVRQFIDLSGEFSAQVNGALITVKRLEMAYHEIESAVSKTDDDIEVDNVVRRGLMQKIARRDMSLVLEQTLRMEKLLAESIRLLIQNGEAAVRLISGIEDFKGYTAATAAEVNIARAELVAKLNVLKDVERDMLKSDRFKP</sequence>